<evidence type="ECO:0000313" key="1">
    <source>
        <dbReference type="EMBL" id="GAF96360.1"/>
    </source>
</evidence>
<sequence>MVTGRQLDLILDAFLNLSDNAAHICPADIALYDPTPLVLLSIDLDRAYHLYHVGNLGQR</sequence>
<dbReference type="AlphaFoldDB" id="X0V6T9"/>
<proteinExistence type="predicted"/>
<name>X0V6T9_9ZZZZ</name>
<accession>X0V6T9</accession>
<dbReference type="EMBL" id="BARS01010694">
    <property type="protein sequence ID" value="GAF96360.1"/>
    <property type="molecule type" value="Genomic_DNA"/>
</dbReference>
<protein>
    <submittedName>
        <fullName evidence="1">Uncharacterized protein</fullName>
    </submittedName>
</protein>
<gene>
    <name evidence="1" type="ORF">S01H1_19724</name>
</gene>
<organism evidence="1">
    <name type="scientific">marine sediment metagenome</name>
    <dbReference type="NCBI Taxonomy" id="412755"/>
    <lineage>
        <taxon>unclassified sequences</taxon>
        <taxon>metagenomes</taxon>
        <taxon>ecological metagenomes</taxon>
    </lineage>
</organism>
<feature type="non-terminal residue" evidence="1">
    <location>
        <position position="59"/>
    </location>
</feature>
<reference evidence="1" key="1">
    <citation type="journal article" date="2014" name="Front. Microbiol.">
        <title>High frequency of phylogenetically diverse reductive dehalogenase-homologous genes in deep subseafloor sedimentary metagenomes.</title>
        <authorList>
            <person name="Kawai M."/>
            <person name="Futagami T."/>
            <person name="Toyoda A."/>
            <person name="Takaki Y."/>
            <person name="Nishi S."/>
            <person name="Hori S."/>
            <person name="Arai W."/>
            <person name="Tsubouchi T."/>
            <person name="Morono Y."/>
            <person name="Uchiyama I."/>
            <person name="Ito T."/>
            <person name="Fujiyama A."/>
            <person name="Inagaki F."/>
            <person name="Takami H."/>
        </authorList>
    </citation>
    <scope>NUCLEOTIDE SEQUENCE</scope>
    <source>
        <strain evidence="1">Expedition CK06-06</strain>
    </source>
</reference>
<comment type="caution">
    <text evidence="1">The sequence shown here is derived from an EMBL/GenBank/DDBJ whole genome shotgun (WGS) entry which is preliminary data.</text>
</comment>